<reference evidence="1 2" key="1">
    <citation type="submission" date="2019-11" db="EMBL/GenBank/DDBJ databases">
        <title>Pseudodesulfovibrio alkaliphilus, sp. nov., an alkaliphilic sulfate-reducing bacteria from mud volcano of Taman peninsula, Russia.</title>
        <authorList>
            <person name="Frolova A."/>
            <person name="Merkel A.Y."/>
            <person name="Slobodkin A.I."/>
        </authorList>
    </citation>
    <scope>NUCLEOTIDE SEQUENCE [LARGE SCALE GENOMIC DNA]</scope>
    <source>
        <strain evidence="1 2">F-1</strain>
    </source>
</reference>
<keyword evidence="2" id="KW-1185">Reference proteome</keyword>
<evidence type="ECO:0000313" key="1">
    <source>
        <dbReference type="EMBL" id="MUM77237.1"/>
    </source>
</evidence>
<protein>
    <submittedName>
        <fullName evidence="1">Uncharacterized protein</fullName>
    </submittedName>
</protein>
<dbReference type="EMBL" id="WODC01000003">
    <property type="protein sequence ID" value="MUM77237.1"/>
    <property type="molecule type" value="Genomic_DNA"/>
</dbReference>
<name>A0A7K1KMJ0_9BACT</name>
<accession>A0A7K1KMJ0</accession>
<comment type="caution">
    <text evidence="1">The sequence shown here is derived from an EMBL/GenBank/DDBJ whole genome shotgun (WGS) entry which is preliminary data.</text>
</comment>
<organism evidence="1 2">
    <name type="scientific">Pseudodesulfovibrio alkaliphilus</name>
    <dbReference type="NCBI Taxonomy" id="2661613"/>
    <lineage>
        <taxon>Bacteria</taxon>
        <taxon>Pseudomonadati</taxon>
        <taxon>Thermodesulfobacteriota</taxon>
        <taxon>Desulfovibrionia</taxon>
        <taxon>Desulfovibrionales</taxon>
        <taxon>Desulfovibrionaceae</taxon>
    </lineage>
</organism>
<dbReference type="AlphaFoldDB" id="A0A7K1KMJ0"/>
<gene>
    <name evidence="1" type="ORF">GKC30_06290</name>
</gene>
<dbReference type="RefSeq" id="WP_155933176.1">
    <property type="nucleotide sequence ID" value="NZ_WODC01000003.1"/>
</dbReference>
<sequence length="83" mass="8695">MAGYQSEDMRLMGGVPGQQLFVYRSQDDAADIKTQGYFDQAAEDYNLDTGDIIVACTGPTRADAVTLLVATNTAGTVTVAASA</sequence>
<proteinExistence type="predicted"/>
<evidence type="ECO:0000313" key="2">
    <source>
        <dbReference type="Proteomes" id="UP000461162"/>
    </source>
</evidence>
<dbReference type="Proteomes" id="UP000461162">
    <property type="component" value="Unassembled WGS sequence"/>
</dbReference>